<gene>
    <name evidence="10" type="ORF">SAMN05660453_0252</name>
</gene>
<evidence type="ECO:0000313" key="11">
    <source>
        <dbReference type="Proteomes" id="UP000199376"/>
    </source>
</evidence>
<protein>
    <submittedName>
        <fullName evidence="10">Sugar transferase involved in LPS biosynthesis (Colanic, teichoic acid)</fullName>
    </submittedName>
</protein>
<evidence type="ECO:0000256" key="8">
    <source>
        <dbReference type="SAM" id="Phobius"/>
    </source>
</evidence>
<evidence type="ECO:0000256" key="7">
    <source>
        <dbReference type="ARBA" id="ARBA00023136"/>
    </source>
</evidence>
<keyword evidence="4 10" id="KW-0808">Transferase</keyword>
<dbReference type="PANTHER" id="PTHR30576">
    <property type="entry name" value="COLANIC BIOSYNTHESIS UDP-GLUCOSE LIPID CARRIER TRANSFERASE"/>
    <property type="match status" value="1"/>
</dbReference>
<dbReference type="PANTHER" id="PTHR30576:SF4">
    <property type="entry name" value="UNDECAPRENYL-PHOSPHATE GALACTOSE PHOSPHOTRANSFERASE"/>
    <property type="match status" value="1"/>
</dbReference>
<keyword evidence="3" id="KW-1003">Cell membrane</keyword>
<proteinExistence type="inferred from homology"/>
<evidence type="ECO:0000256" key="1">
    <source>
        <dbReference type="ARBA" id="ARBA00004236"/>
    </source>
</evidence>
<name>A0A1I1E3C5_9LACO</name>
<dbReference type="STRING" id="283737.SAMN05660453_0252"/>
<feature type="domain" description="Bacterial sugar transferase" evidence="9">
    <location>
        <begin position="11"/>
        <end position="205"/>
    </location>
</feature>
<keyword evidence="6 8" id="KW-1133">Transmembrane helix</keyword>
<organism evidence="10 11">
    <name type="scientific">Fructobacillus durionis</name>
    <dbReference type="NCBI Taxonomy" id="283737"/>
    <lineage>
        <taxon>Bacteria</taxon>
        <taxon>Bacillati</taxon>
        <taxon>Bacillota</taxon>
        <taxon>Bacilli</taxon>
        <taxon>Lactobacillales</taxon>
        <taxon>Lactobacillaceae</taxon>
        <taxon>Fructobacillus</taxon>
    </lineage>
</organism>
<evidence type="ECO:0000256" key="5">
    <source>
        <dbReference type="ARBA" id="ARBA00022692"/>
    </source>
</evidence>
<sequence length="210" mass="24013">MKEILFYRLPKRLLDIIVSLLALVVFSPLFLIIGLWIKFSAGTSHVFYSQDRVGKGGKHFKIYKFQSMVDNADEILKSDKDLYQRFVENGYKLPTKEDPRITKIGSVLRRTSLDELPQFWNTLIGNMSIIGPRPVVEKELAEYGSQERIDKFLSVKPGVFGLWQASGRSNIGYPERAHIELEYVDEANLALDFKIMFLTVIAIFKGDGAF</sequence>
<evidence type="ECO:0000256" key="4">
    <source>
        <dbReference type="ARBA" id="ARBA00022679"/>
    </source>
</evidence>
<dbReference type="Proteomes" id="UP000199376">
    <property type="component" value="Unassembled WGS sequence"/>
</dbReference>
<evidence type="ECO:0000256" key="6">
    <source>
        <dbReference type="ARBA" id="ARBA00022989"/>
    </source>
</evidence>
<evidence type="ECO:0000256" key="3">
    <source>
        <dbReference type="ARBA" id="ARBA00022475"/>
    </source>
</evidence>
<dbReference type="InterPro" id="IPR003362">
    <property type="entry name" value="Bact_transf"/>
</dbReference>
<dbReference type="EMBL" id="FOLI01000001">
    <property type="protein sequence ID" value="SFB81162.1"/>
    <property type="molecule type" value="Genomic_DNA"/>
</dbReference>
<keyword evidence="5 8" id="KW-0812">Transmembrane</keyword>
<evidence type="ECO:0000259" key="9">
    <source>
        <dbReference type="Pfam" id="PF02397"/>
    </source>
</evidence>
<reference evidence="10 11" key="1">
    <citation type="submission" date="2016-10" db="EMBL/GenBank/DDBJ databases">
        <authorList>
            <person name="de Groot N.N."/>
        </authorList>
    </citation>
    <scope>NUCLEOTIDE SEQUENCE [LARGE SCALE GENOMIC DNA]</scope>
    <source>
        <strain evidence="10 11">DSM 19113</strain>
    </source>
</reference>
<comment type="similarity">
    <text evidence="2">Belongs to the bacterial sugar transferase family.</text>
</comment>
<evidence type="ECO:0000313" key="10">
    <source>
        <dbReference type="EMBL" id="SFB81162.1"/>
    </source>
</evidence>
<dbReference type="AlphaFoldDB" id="A0A1I1E3C5"/>
<feature type="transmembrane region" description="Helical" evidence="8">
    <location>
        <begin position="12"/>
        <end position="37"/>
    </location>
</feature>
<accession>A0A1I1E3C5</accession>
<comment type="subcellular location">
    <subcellularLocation>
        <location evidence="1">Cell membrane</location>
    </subcellularLocation>
</comment>
<dbReference type="GO" id="GO:0005886">
    <property type="term" value="C:plasma membrane"/>
    <property type="evidence" value="ECO:0007669"/>
    <property type="project" value="UniProtKB-SubCell"/>
</dbReference>
<dbReference type="Pfam" id="PF02397">
    <property type="entry name" value="Bac_transf"/>
    <property type="match status" value="1"/>
</dbReference>
<evidence type="ECO:0000256" key="2">
    <source>
        <dbReference type="ARBA" id="ARBA00006464"/>
    </source>
</evidence>
<keyword evidence="11" id="KW-1185">Reference proteome</keyword>
<keyword evidence="7 8" id="KW-0472">Membrane</keyword>
<dbReference type="GO" id="GO:0016780">
    <property type="term" value="F:phosphotransferase activity, for other substituted phosphate groups"/>
    <property type="evidence" value="ECO:0007669"/>
    <property type="project" value="TreeGrafter"/>
</dbReference>